<dbReference type="Proteomes" id="UP000030758">
    <property type="component" value="Unassembled WGS sequence"/>
</dbReference>
<gene>
    <name evidence="1" type="ORF">M514_23348</name>
</gene>
<dbReference type="AlphaFoldDB" id="A0A085N4V5"/>
<proteinExistence type="predicted"/>
<organism evidence="1">
    <name type="scientific">Trichuris suis</name>
    <name type="common">pig whipworm</name>
    <dbReference type="NCBI Taxonomy" id="68888"/>
    <lineage>
        <taxon>Eukaryota</taxon>
        <taxon>Metazoa</taxon>
        <taxon>Ecdysozoa</taxon>
        <taxon>Nematoda</taxon>
        <taxon>Enoplea</taxon>
        <taxon>Dorylaimia</taxon>
        <taxon>Trichinellida</taxon>
        <taxon>Trichuridae</taxon>
        <taxon>Trichuris</taxon>
    </lineage>
</organism>
<sequence>MVSPESFDSLCLPFHGFISSHVPSARVCHQFSVQQLERVTIPWIQYRSSSLSDGIAAIVKNGFGVLVTCELIYVFFEPMFQRIACFPNIDS</sequence>
<evidence type="ECO:0000313" key="1">
    <source>
        <dbReference type="EMBL" id="KFD64501.1"/>
    </source>
</evidence>
<name>A0A085N4V5_9BILA</name>
<accession>A0A085N4V5</accession>
<dbReference type="EMBL" id="KL367555">
    <property type="protein sequence ID" value="KFD64501.1"/>
    <property type="molecule type" value="Genomic_DNA"/>
</dbReference>
<reference evidence="1" key="1">
    <citation type="journal article" date="2014" name="Nat. Genet.">
        <title>Genome and transcriptome of the porcine whipworm Trichuris suis.</title>
        <authorList>
            <person name="Jex A.R."/>
            <person name="Nejsum P."/>
            <person name="Schwarz E.M."/>
            <person name="Hu L."/>
            <person name="Young N.D."/>
            <person name="Hall R.S."/>
            <person name="Korhonen P.K."/>
            <person name="Liao S."/>
            <person name="Thamsborg S."/>
            <person name="Xia J."/>
            <person name="Xu P."/>
            <person name="Wang S."/>
            <person name="Scheerlinck J.P."/>
            <person name="Hofmann A."/>
            <person name="Sternberg P.W."/>
            <person name="Wang J."/>
            <person name="Gasser R.B."/>
        </authorList>
    </citation>
    <scope>NUCLEOTIDE SEQUENCE [LARGE SCALE GENOMIC DNA]</scope>
    <source>
        <strain evidence="1">DCEP-RM93F</strain>
    </source>
</reference>
<protein>
    <submittedName>
        <fullName evidence="1">Uncharacterized protein</fullName>
    </submittedName>
</protein>